<dbReference type="GO" id="GO:0008270">
    <property type="term" value="F:zinc ion binding"/>
    <property type="evidence" value="ECO:0007669"/>
    <property type="project" value="UniProtKB-KW"/>
</dbReference>
<keyword evidence="1" id="KW-0479">Metal-binding</keyword>
<evidence type="ECO:0000313" key="4">
    <source>
        <dbReference type="EMBL" id="GFD14222.1"/>
    </source>
</evidence>
<keyword evidence="1" id="KW-0863">Zinc-finger</keyword>
<evidence type="ECO:0000256" key="1">
    <source>
        <dbReference type="PROSITE-ProRule" id="PRU00047"/>
    </source>
</evidence>
<comment type="caution">
    <text evidence="4">The sequence shown here is derived from an EMBL/GenBank/DDBJ whole genome shotgun (WGS) entry which is preliminary data.</text>
</comment>
<dbReference type="Gene3D" id="4.10.60.10">
    <property type="entry name" value="Zinc finger, CCHC-type"/>
    <property type="match status" value="1"/>
</dbReference>
<keyword evidence="1" id="KW-0862">Zinc</keyword>
<protein>
    <submittedName>
        <fullName evidence="4">Ribonuclease H-like domain-containing protein</fullName>
    </submittedName>
</protein>
<feature type="domain" description="CCHC-type" evidence="3">
    <location>
        <begin position="53"/>
        <end position="68"/>
    </location>
</feature>
<sequence>MAFISSSSTSSGKSEVPTVQGASTASAQVPTVSTDVATARSDVAGFDKSKVECFNCHKMGHFARECRSPRSQDRGKRENYKKDPKVEETAPKAMIAIDGIG</sequence>
<dbReference type="InterPro" id="IPR001878">
    <property type="entry name" value="Znf_CCHC"/>
</dbReference>
<reference evidence="4" key="1">
    <citation type="journal article" date="2019" name="Sci. Rep.">
        <title>Draft genome of Tanacetum cinerariifolium, the natural source of mosquito coil.</title>
        <authorList>
            <person name="Yamashiro T."/>
            <person name="Shiraishi A."/>
            <person name="Satake H."/>
            <person name="Nakayama K."/>
        </authorList>
    </citation>
    <scope>NUCLEOTIDE SEQUENCE</scope>
</reference>
<feature type="region of interest" description="Disordered" evidence="2">
    <location>
        <begin position="65"/>
        <end position="91"/>
    </location>
</feature>
<gene>
    <name evidence="4" type="ORF">Tci_886191</name>
</gene>
<proteinExistence type="predicted"/>
<dbReference type="EMBL" id="BKCJ011277942">
    <property type="protein sequence ID" value="GFD14222.1"/>
    <property type="molecule type" value="Genomic_DNA"/>
</dbReference>
<accession>A0A699TTS4</accession>
<dbReference type="Pfam" id="PF00098">
    <property type="entry name" value="zf-CCHC"/>
    <property type="match status" value="1"/>
</dbReference>
<evidence type="ECO:0000256" key="2">
    <source>
        <dbReference type="SAM" id="MobiDB-lite"/>
    </source>
</evidence>
<dbReference type="GO" id="GO:0003676">
    <property type="term" value="F:nucleic acid binding"/>
    <property type="evidence" value="ECO:0007669"/>
    <property type="project" value="InterPro"/>
</dbReference>
<feature type="compositionally biased region" description="Basic and acidic residues" evidence="2">
    <location>
        <begin position="65"/>
        <end position="90"/>
    </location>
</feature>
<dbReference type="PROSITE" id="PS50158">
    <property type="entry name" value="ZF_CCHC"/>
    <property type="match status" value="1"/>
</dbReference>
<feature type="region of interest" description="Disordered" evidence="2">
    <location>
        <begin position="1"/>
        <end position="34"/>
    </location>
</feature>
<feature type="compositionally biased region" description="Polar residues" evidence="2">
    <location>
        <begin position="20"/>
        <end position="34"/>
    </location>
</feature>
<dbReference type="AlphaFoldDB" id="A0A699TTS4"/>
<organism evidence="4">
    <name type="scientific">Tanacetum cinerariifolium</name>
    <name type="common">Dalmatian daisy</name>
    <name type="synonym">Chrysanthemum cinerariifolium</name>
    <dbReference type="NCBI Taxonomy" id="118510"/>
    <lineage>
        <taxon>Eukaryota</taxon>
        <taxon>Viridiplantae</taxon>
        <taxon>Streptophyta</taxon>
        <taxon>Embryophyta</taxon>
        <taxon>Tracheophyta</taxon>
        <taxon>Spermatophyta</taxon>
        <taxon>Magnoliopsida</taxon>
        <taxon>eudicotyledons</taxon>
        <taxon>Gunneridae</taxon>
        <taxon>Pentapetalae</taxon>
        <taxon>asterids</taxon>
        <taxon>campanulids</taxon>
        <taxon>Asterales</taxon>
        <taxon>Asteraceae</taxon>
        <taxon>Asteroideae</taxon>
        <taxon>Anthemideae</taxon>
        <taxon>Anthemidinae</taxon>
        <taxon>Tanacetum</taxon>
    </lineage>
</organism>
<name>A0A699TTS4_TANCI</name>
<dbReference type="SUPFAM" id="SSF57756">
    <property type="entry name" value="Retrovirus zinc finger-like domains"/>
    <property type="match status" value="1"/>
</dbReference>
<dbReference type="InterPro" id="IPR036875">
    <property type="entry name" value="Znf_CCHC_sf"/>
</dbReference>
<evidence type="ECO:0000259" key="3">
    <source>
        <dbReference type="PROSITE" id="PS50158"/>
    </source>
</evidence>
<dbReference type="SMART" id="SM00343">
    <property type="entry name" value="ZnF_C2HC"/>
    <property type="match status" value="1"/>
</dbReference>
<feature type="compositionally biased region" description="Low complexity" evidence="2">
    <location>
        <begin position="1"/>
        <end position="14"/>
    </location>
</feature>